<evidence type="ECO:0000256" key="4">
    <source>
        <dbReference type="ARBA" id="ARBA00023002"/>
    </source>
</evidence>
<dbReference type="PROSITE" id="PS51471">
    <property type="entry name" value="FE2OG_OXY"/>
    <property type="match status" value="1"/>
</dbReference>
<dbReference type="InterPro" id="IPR006620">
    <property type="entry name" value="Pro_4_hyd_alph"/>
</dbReference>
<dbReference type="GO" id="GO:0016020">
    <property type="term" value="C:membrane"/>
    <property type="evidence" value="ECO:0007669"/>
    <property type="project" value="TreeGrafter"/>
</dbReference>
<feature type="domain" description="Fe2OG dioxygenase" evidence="7">
    <location>
        <begin position="234"/>
        <end position="331"/>
    </location>
</feature>
<gene>
    <name evidence="8" type="ORF">AMON00008_LOCUS25224</name>
</gene>
<dbReference type="InterPro" id="IPR005123">
    <property type="entry name" value="Oxoglu/Fe-dep_dioxygenase_dom"/>
</dbReference>
<dbReference type="AlphaFoldDB" id="A0A7S4V6Q3"/>
<evidence type="ECO:0000256" key="5">
    <source>
        <dbReference type="ARBA" id="ARBA00023004"/>
    </source>
</evidence>
<keyword evidence="3" id="KW-0223">Dioxygenase</keyword>
<evidence type="ECO:0000256" key="2">
    <source>
        <dbReference type="ARBA" id="ARBA00022723"/>
    </source>
</evidence>
<dbReference type="PANTHER" id="PTHR14650:SF1">
    <property type="entry name" value="2-OXOGLUTARATE AND IRON-DEPENDENT OXYGENASE DOMAIN-CONTAINING PROTEIN 3"/>
    <property type="match status" value="1"/>
</dbReference>
<sequence length="364" mass="40145">MVRKSKKSSDEPSFDGEEPPSRETFIETYVVEALSRETKKILADKGYPVETEPSSASRPLTDVEKKDSPTTLDGEVERLVVQKRQRRAVRERVLEGKPLESLEPGVTEGVEPEGYSFWEVDCGESLYRAHVYDSIRGCSPGPPAGPPCGRLVMDGFLAAGEEKRMIAALDRGLDGLFHQGEETLLVPEASAHDRLGVDGFRLTGELLERARGAVARRLNISNLYYSGSLLKRMDHPPLMDSMQLEPEHISSNPHVDKANIASYDWSCLLYLNSVDRDFGGGELVFNDVGADRLVRPLAGRLVVFSSGLENLHRVLPMRWGRRYVLSMWFTCSEHHAHPTLGAGPGGAVATAVPPARRGGRKGEL</sequence>
<reference evidence="8" key="1">
    <citation type="submission" date="2021-01" db="EMBL/GenBank/DDBJ databases">
        <authorList>
            <person name="Corre E."/>
            <person name="Pelletier E."/>
            <person name="Niang G."/>
            <person name="Scheremetjew M."/>
            <person name="Finn R."/>
            <person name="Kale V."/>
            <person name="Holt S."/>
            <person name="Cochrane G."/>
            <person name="Meng A."/>
            <person name="Brown T."/>
            <person name="Cohen L."/>
        </authorList>
    </citation>
    <scope>NUCLEOTIDE SEQUENCE</scope>
    <source>
        <strain evidence="8">CCMP3105</strain>
    </source>
</reference>
<dbReference type="GO" id="GO:0016705">
    <property type="term" value="F:oxidoreductase activity, acting on paired donors, with incorporation or reduction of molecular oxygen"/>
    <property type="evidence" value="ECO:0007669"/>
    <property type="project" value="InterPro"/>
</dbReference>
<feature type="region of interest" description="Disordered" evidence="6">
    <location>
        <begin position="41"/>
        <end position="71"/>
    </location>
</feature>
<feature type="region of interest" description="Disordered" evidence="6">
    <location>
        <begin position="1"/>
        <end position="25"/>
    </location>
</feature>
<protein>
    <recommendedName>
        <fullName evidence="7">Fe2OG dioxygenase domain-containing protein</fullName>
    </recommendedName>
</protein>
<dbReference type="InterPro" id="IPR039210">
    <property type="entry name" value="OGFOD3"/>
</dbReference>
<comment type="cofactor">
    <cofactor evidence="1">
        <name>L-ascorbate</name>
        <dbReference type="ChEBI" id="CHEBI:38290"/>
    </cofactor>
</comment>
<dbReference type="SMART" id="SM00702">
    <property type="entry name" value="P4Hc"/>
    <property type="match status" value="1"/>
</dbReference>
<dbReference type="Gene3D" id="2.60.120.620">
    <property type="entry name" value="q2cbj1_9rhob like domain"/>
    <property type="match status" value="1"/>
</dbReference>
<accession>A0A7S4V6Q3</accession>
<organism evidence="8">
    <name type="scientific">Alexandrium monilatum</name>
    <dbReference type="NCBI Taxonomy" id="311494"/>
    <lineage>
        <taxon>Eukaryota</taxon>
        <taxon>Sar</taxon>
        <taxon>Alveolata</taxon>
        <taxon>Dinophyceae</taxon>
        <taxon>Gonyaulacales</taxon>
        <taxon>Pyrocystaceae</taxon>
        <taxon>Alexandrium</taxon>
    </lineage>
</organism>
<evidence type="ECO:0000256" key="3">
    <source>
        <dbReference type="ARBA" id="ARBA00022964"/>
    </source>
</evidence>
<dbReference type="InterPro" id="IPR044862">
    <property type="entry name" value="Pro_4_hyd_alph_FE2OG_OXY"/>
</dbReference>
<feature type="region of interest" description="Disordered" evidence="6">
    <location>
        <begin position="340"/>
        <end position="364"/>
    </location>
</feature>
<keyword evidence="5" id="KW-0408">Iron</keyword>
<dbReference type="PANTHER" id="PTHR14650">
    <property type="entry name" value="PROLYL HYDROXYLASE-RELATED"/>
    <property type="match status" value="1"/>
</dbReference>
<evidence type="ECO:0000256" key="6">
    <source>
        <dbReference type="SAM" id="MobiDB-lite"/>
    </source>
</evidence>
<dbReference type="GO" id="GO:0031418">
    <property type="term" value="F:L-ascorbic acid binding"/>
    <property type="evidence" value="ECO:0007669"/>
    <property type="project" value="InterPro"/>
</dbReference>
<name>A0A7S4V6Q3_9DINO</name>
<feature type="compositionally biased region" description="Low complexity" evidence="6">
    <location>
        <begin position="347"/>
        <end position="356"/>
    </location>
</feature>
<dbReference type="EMBL" id="HBNR01036640">
    <property type="protein sequence ID" value="CAE4593033.1"/>
    <property type="molecule type" value="Transcribed_RNA"/>
</dbReference>
<dbReference type="GO" id="GO:0005506">
    <property type="term" value="F:iron ion binding"/>
    <property type="evidence" value="ECO:0007669"/>
    <property type="project" value="InterPro"/>
</dbReference>
<evidence type="ECO:0000313" key="8">
    <source>
        <dbReference type="EMBL" id="CAE4593033.1"/>
    </source>
</evidence>
<evidence type="ECO:0000259" key="7">
    <source>
        <dbReference type="PROSITE" id="PS51471"/>
    </source>
</evidence>
<evidence type="ECO:0000256" key="1">
    <source>
        <dbReference type="ARBA" id="ARBA00001961"/>
    </source>
</evidence>
<dbReference type="GO" id="GO:0051213">
    <property type="term" value="F:dioxygenase activity"/>
    <property type="evidence" value="ECO:0007669"/>
    <property type="project" value="UniProtKB-KW"/>
</dbReference>
<dbReference type="Pfam" id="PF13640">
    <property type="entry name" value="2OG-FeII_Oxy_3"/>
    <property type="match status" value="1"/>
</dbReference>
<keyword evidence="4" id="KW-0560">Oxidoreductase</keyword>
<keyword evidence="2" id="KW-0479">Metal-binding</keyword>
<proteinExistence type="predicted"/>